<name>A0ABQ5FTA9_9ASTR</name>
<feature type="compositionally biased region" description="Polar residues" evidence="1">
    <location>
        <begin position="246"/>
        <end position="255"/>
    </location>
</feature>
<feature type="region of interest" description="Disordered" evidence="1">
    <location>
        <begin position="146"/>
        <end position="189"/>
    </location>
</feature>
<feature type="region of interest" description="Disordered" evidence="1">
    <location>
        <begin position="60"/>
        <end position="95"/>
    </location>
</feature>
<dbReference type="EMBL" id="BQNB010017714">
    <property type="protein sequence ID" value="GJT66434.1"/>
    <property type="molecule type" value="Genomic_DNA"/>
</dbReference>
<evidence type="ECO:0000313" key="3">
    <source>
        <dbReference type="Proteomes" id="UP001151760"/>
    </source>
</evidence>
<sequence length="355" mass="38399">MDAAEASSLAKPSKVGRVSKKRTLQLRNEFIDEGIPATEPRVDDEEAIVQKVLEESMKDAYPAHRGPLPPVVFREPGSGKLQQLPKVQGKDKEKVGEEQAAQVLLNLQTPKKKNPAEQFIFHRRTPAIAEPSGLVESWSLYAELGLTDSGTESEEEVSPEMNAQGQEEGQGGTNPGDAGVSQTPSSHVVHARPNLDHMDLGIAEASSQPNTEQMDDEFTATAYPKVQENFKLPTESGVRLEEPASSAGTLSSMNNLDKDLSFTDQFLVEKSQKDEPEKTNTEAEVQSMVTIPILQDTSSVPLMTTPVIDITDPQSDSTTVPASMPTTTATVTETTTTTTVPPPPPQPQQDVSTRS</sequence>
<comment type="caution">
    <text evidence="2">The sequence shown here is derived from an EMBL/GenBank/DDBJ whole genome shotgun (WGS) entry which is preliminary data.</text>
</comment>
<reference evidence="2" key="1">
    <citation type="journal article" date="2022" name="Int. J. Mol. Sci.">
        <title>Draft Genome of Tanacetum Coccineum: Genomic Comparison of Closely Related Tanacetum-Family Plants.</title>
        <authorList>
            <person name="Yamashiro T."/>
            <person name="Shiraishi A."/>
            <person name="Nakayama K."/>
            <person name="Satake H."/>
        </authorList>
    </citation>
    <scope>NUCLEOTIDE SEQUENCE</scope>
</reference>
<feature type="region of interest" description="Disordered" evidence="1">
    <location>
        <begin position="229"/>
        <end position="256"/>
    </location>
</feature>
<evidence type="ECO:0000256" key="1">
    <source>
        <dbReference type="SAM" id="MobiDB-lite"/>
    </source>
</evidence>
<feature type="compositionally biased region" description="Low complexity" evidence="1">
    <location>
        <begin position="317"/>
        <end position="339"/>
    </location>
</feature>
<organism evidence="2 3">
    <name type="scientific">Tanacetum coccineum</name>
    <dbReference type="NCBI Taxonomy" id="301880"/>
    <lineage>
        <taxon>Eukaryota</taxon>
        <taxon>Viridiplantae</taxon>
        <taxon>Streptophyta</taxon>
        <taxon>Embryophyta</taxon>
        <taxon>Tracheophyta</taxon>
        <taxon>Spermatophyta</taxon>
        <taxon>Magnoliopsida</taxon>
        <taxon>eudicotyledons</taxon>
        <taxon>Gunneridae</taxon>
        <taxon>Pentapetalae</taxon>
        <taxon>asterids</taxon>
        <taxon>campanulids</taxon>
        <taxon>Asterales</taxon>
        <taxon>Asteraceae</taxon>
        <taxon>Asteroideae</taxon>
        <taxon>Anthemideae</taxon>
        <taxon>Anthemidinae</taxon>
        <taxon>Tanacetum</taxon>
    </lineage>
</organism>
<keyword evidence="3" id="KW-1185">Reference proteome</keyword>
<dbReference type="Proteomes" id="UP001151760">
    <property type="component" value="Unassembled WGS sequence"/>
</dbReference>
<proteinExistence type="predicted"/>
<protein>
    <submittedName>
        <fullName evidence="2">Uncharacterized protein</fullName>
    </submittedName>
</protein>
<evidence type="ECO:0000313" key="2">
    <source>
        <dbReference type="EMBL" id="GJT66434.1"/>
    </source>
</evidence>
<accession>A0ABQ5FTA9</accession>
<feature type="region of interest" description="Disordered" evidence="1">
    <location>
        <begin position="307"/>
        <end position="355"/>
    </location>
</feature>
<reference evidence="2" key="2">
    <citation type="submission" date="2022-01" db="EMBL/GenBank/DDBJ databases">
        <authorList>
            <person name="Yamashiro T."/>
            <person name="Shiraishi A."/>
            <person name="Satake H."/>
            <person name="Nakayama K."/>
        </authorList>
    </citation>
    <scope>NUCLEOTIDE SEQUENCE</scope>
</reference>
<gene>
    <name evidence="2" type="ORF">Tco_1017914</name>
</gene>